<proteinExistence type="predicted"/>
<dbReference type="Proteomes" id="UP001501867">
    <property type="component" value="Unassembled WGS sequence"/>
</dbReference>
<comment type="caution">
    <text evidence="1">The sequence shown here is derived from an EMBL/GenBank/DDBJ whole genome shotgun (WGS) entry which is preliminary data.</text>
</comment>
<protein>
    <submittedName>
        <fullName evidence="1">Uncharacterized protein</fullName>
    </submittedName>
</protein>
<organism evidence="1 2">
    <name type="scientific">Streptomyces polychromogenes</name>
    <dbReference type="NCBI Taxonomy" id="67342"/>
    <lineage>
        <taxon>Bacteria</taxon>
        <taxon>Bacillati</taxon>
        <taxon>Actinomycetota</taxon>
        <taxon>Actinomycetes</taxon>
        <taxon>Kitasatosporales</taxon>
        <taxon>Streptomycetaceae</taxon>
        <taxon>Streptomyces</taxon>
    </lineage>
</organism>
<accession>A0ABP3FUM9</accession>
<dbReference type="RefSeq" id="WP_344170002.1">
    <property type="nucleotide sequence ID" value="NZ_BAAABV010000035.1"/>
</dbReference>
<keyword evidence="2" id="KW-1185">Reference proteome</keyword>
<reference evidence="2" key="1">
    <citation type="journal article" date="2019" name="Int. J. Syst. Evol. Microbiol.">
        <title>The Global Catalogue of Microorganisms (GCM) 10K type strain sequencing project: providing services to taxonomists for standard genome sequencing and annotation.</title>
        <authorList>
            <consortium name="The Broad Institute Genomics Platform"/>
            <consortium name="The Broad Institute Genome Sequencing Center for Infectious Disease"/>
            <person name="Wu L."/>
            <person name="Ma J."/>
        </authorList>
    </citation>
    <scope>NUCLEOTIDE SEQUENCE [LARGE SCALE GENOMIC DNA]</scope>
    <source>
        <strain evidence="2">JCM 4505</strain>
    </source>
</reference>
<evidence type="ECO:0000313" key="1">
    <source>
        <dbReference type="EMBL" id="GAA0324728.1"/>
    </source>
</evidence>
<name>A0ABP3FUM9_9ACTN</name>
<dbReference type="EMBL" id="BAAABV010000035">
    <property type="protein sequence ID" value="GAA0324728.1"/>
    <property type="molecule type" value="Genomic_DNA"/>
</dbReference>
<sequence length="59" mass="6410">MLAATTTDAGHAVFKVGLDLLLRDLVTGQERELGRRRAGLLWDHPVLAASCGPSWVPDR</sequence>
<gene>
    <name evidence="1" type="ORF">GCM10010302_74830</name>
</gene>
<evidence type="ECO:0000313" key="2">
    <source>
        <dbReference type="Proteomes" id="UP001501867"/>
    </source>
</evidence>